<keyword evidence="5" id="KW-1185">Reference proteome</keyword>
<evidence type="ECO:0000256" key="1">
    <source>
        <dbReference type="SAM" id="Coils"/>
    </source>
</evidence>
<gene>
    <name evidence="4" type="ORF">HUT05_24810</name>
</gene>
<name>A0A7H8T9V3_STRCX</name>
<feature type="coiled-coil region" evidence="1">
    <location>
        <begin position="228"/>
        <end position="267"/>
    </location>
</feature>
<feature type="region of interest" description="Disordered" evidence="2">
    <location>
        <begin position="56"/>
        <end position="87"/>
    </location>
</feature>
<sequence>MTTTFTDPPSTSWAEQDARAEAIRVQAQAQARAEEAAAEVAAAKAAPQIAAAKAKAEEIDRNARTAREEDEEKREARREARVARQKAEKAEAEQMRRAAQSAHAWRQAAMFIAIACVVVSLPMQISFFWDSDAPWLGAVPFVLEGIAFALLKGAAAAIDDHRPSWHYRLGALGVAINSAVISYIHGVEVYGLATALGAAFCSVAGPAVWDLHEHGRISKRDGKVPWRARRAKRAAERRQAKARAAEAKAKRAAQKAAEEKVAAYEQAVLDGYAARHPEVFGHALDVAAAFSETSVTRQVWARAWRDVHGTDVGDTSEWMTMRALAEGRVAEARGHVQLHPTMPMLGAAHHFIDLGERHASALAKSGDAFDQEAPASLPKGAREGTELAGQASRKAGRSERRSRRAGRKQEREGGARRKPLVRAGQRGRTRREQLTDEQLDDRVRALDPDEPTLSARYVARAVGCDQARAKQSLIRVDRYAH</sequence>
<keyword evidence="3" id="KW-0812">Transmembrane</keyword>
<evidence type="ECO:0008006" key="6">
    <source>
        <dbReference type="Google" id="ProtNLM"/>
    </source>
</evidence>
<evidence type="ECO:0000256" key="2">
    <source>
        <dbReference type="SAM" id="MobiDB-lite"/>
    </source>
</evidence>
<evidence type="ECO:0000256" key="3">
    <source>
        <dbReference type="SAM" id="Phobius"/>
    </source>
</evidence>
<evidence type="ECO:0000313" key="5">
    <source>
        <dbReference type="Proteomes" id="UP000509418"/>
    </source>
</evidence>
<protein>
    <recommendedName>
        <fullName evidence="6">DUF2637 domain-containing protein</fullName>
    </recommendedName>
</protein>
<dbReference type="AlphaFoldDB" id="A0A7H8T9V3"/>
<dbReference type="Proteomes" id="UP000509418">
    <property type="component" value="Chromosome"/>
</dbReference>
<reference evidence="4 5" key="1">
    <citation type="submission" date="2020-06" db="EMBL/GenBank/DDBJ databases">
        <title>Genome mining for natural products.</title>
        <authorList>
            <person name="Zhang B."/>
            <person name="Shi J."/>
            <person name="Ge H."/>
        </authorList>
    </citation>
    <scope>NUCLEOTIDE SEQUENCE [LARGE SCALE GENOMIC DNA]</scope>
    <source>
        <strain evidence="4 5">NA02069</strain>
    </source>
</reference>
<keyword evidence="3" id="KW-0472">Membrane</keyword>
<feature type="region of interest" description="Disordered" evidence="2">
    <location>
        <begin position="368"/>
        <end position="449"/>
    </location>
</feature>
<organism evidence="4 5">
    <name type="scientific">Streptomyces chartreusis</name>
    <dbReference type="NCBI Taxonomy" id="1969"/>
    <lineage>
        <taxon>Bacteria</taxon>
        <taxon>Bacillati</taxon>
        <taxon>Actinomycetota</taxon>
        <taxon>Actinomycetes</taxon>
        <taxon>Kitasatosporales</taxon>
        <taxon>Streptomycetaceae</taxon>
        <taxon>Streptomyces</taxon>
    </lineage>
</organism>
<keyword evidence="3" id="KW-1133">Transmembrane helix</keyword>
<feature type="compositionally biased region" description="Basic residues" evidence="2">
    <location>
        <begin position="416"/>
        <end position="429"/>
    </location>
</feature>
<feature type="transmembrane region" description="Helical" evidence="3">
    <location>
        <begin position="135"/>
        <end position="158"/>
    </location>
</feature>
<accession>A0A7H8T9V3</accession>
<feature type="transmembrane region" description="Helical" evidence="3">
    <location>
        <begin position="104"/>
        <end position="129"/>
    </location>
</feature>
<dbReference type="RefSeq" id="WP_176576349.1">
    <property type="nucleotide sequence ID" value="NZ_CBDRGH010000036.1"/>
</dbReference>
<keyword evidence="1" id="KW-0175">Coiled coil</keyword>
<feature type="compositionally biased region" description="Basic and acidic residues" evidence="2">
    <location>
        <begin position="430"/>
        <end position="447"/>
    </location>
</feature>
<feature type="transmembrane region" description="Helical" evidence="3">
    <location>
        <begin position="165"/>
        <end position="184"/>
    </location>
</feature>
<evidence type="ECO:0000313" key="4">
    <source>
        <dbReference type="EMBL" id="QKZ20289.1"/>
    </source>
</evidence>
<proteinExistence type="predicted"/>
<dbReference type="EMBL" id="CP056041">
    <property type="protein sequence ID" value="QKZ20289.1"/>
    <property type="molecule type" value="Genomic_DNA"/>
</dbReference>